<protein>
    <submittedName>
        <fullName evidence="1">Uncharacterized protein</fullName>
    </submittedName>
</protein>
<sequence length="254" mass="27543">MENLPGGSVGSAVDYLTRLAQLRRAPDERSIVTALVDVFGVSIAGAMRISEHTEHSSAAADARSALWELGSVQDDHGAVSFVVDETAVRVACQLATYDVGLRVGVQFYHPQSTQLDPDAVTTSHILTIVERARLFLKKHGPITCDGFIFADPEKHAEGDRGGYTELVTSGDGDFLTEDTLWDFKVSASKPNKDHTLQVLMYFLMGKESGLLEFDSLTHIGLFNPRLGTVHRLAVADVPADVVEIVRCNVIGYSG</sequence>
<dbReference type="STRING" id="156980.SAMN04489745_2481"/>
<organism evidence="1 2">
    <name type="scientific">Arthrobacter woluwensis</name>
    <dbReference type="NCBI Taxonomy" id="156980"/>
    <lineage>
        <taxon>Bacteria</taxon>
        <taxon>Bacillati</taxon>
        <taxon>Actinomycetota</taxon>
        <taxon>Actinomycetes</taxon>
        <taxon>Micrococcales</taxon>
        <taxon>Micrococcaceae</taxon>
        <taxon>Arthrobacter</taxon>
    </lineage>
</organism>
<dbReference type="Proteomes" id="UP000182652">
    <property type="component" value="Unassembled WGS sequence"/>
</dbReference>
<dbReference type="AlphaFoldDB" id="A0A1H4R7I0"/>
<gene>
    <name evidence="1" type="ORF">SAMN04489745_2481</name>
</gene>
<name>A0A1H4R7I0_9MICC</name>
<evidence type="ECO:0000313" key="2">
    <source>
        <dbReference type="Proteomes" id="UP000182652"/>
    </source>
</evidence>
<proteinExistence type="predicted"/>
<dbReference type="EMBL" id="FNSN01000003">
    <property type="protein sequence ID" value="SEC27835.1"/>
    <property type="molecule type" value="Genomic_DNA"/>
</dbReference>
<reference evidence="1 2" key="1">
    <citation type="submission" date="2016-10" db="EMBL/GenBank/DDBJ databases">
        <authorList>
            <person name="de Groot N.N."/>
        </authorList>
    </citation>
    <scope>NUCLEOTIDE SEQUENCE [LARGE SCALE GENOMIC DNA]</scope>
    <source>
        <strain evidence="1 2">DSM 10495</strain>
    </source>
</reference>
<evidence type="ECO:0000313" key="1">
    <source>
        <dbReference type="EMBL" id="SEC27835.1"/>
    </source>
</evidence>
<accession>A0A1H4R7I0</accession>
<dbReference type="RefSeq" id="WP_066215650.1">
    <property type="nucleotide sequence ID" value="NZ_FNSN01000003.1"/>
</dbReference>
<keyword evidence="2" id="KW-1185">Reference proteome</keyword>